<feature type="transmembrane region" description="Helical" evidence="1">
    <location>
        <begin position="53"/>
        <end position="72"/>
    </location>
</feature>
<feature type="transmembrane region" description="Helical" evidence="1">
    <location>
        <begin position="7"/>
        <end position="33"/>
    </location>
</feature>
<keyword evidence="1" id="KW-1133">Transmembrane helix</keyword>
<evidence type="ECO:0000313" key="3">
    <source>
        <dbReference type="Proteomes" id="UP000515472"/>
    </source>
</evidence>
<dbReference type="KEGG" id="gbn:GEOBRER4_33990"/>
<dbReference type="AlphaFoldDB" id="A0A6S6M5G6"/>
<evidence type="ECO:0000256" key="1">
    <source>
        <dbReference type="SAM" id="Phobius"/>
    </source>
</evidence>
<gene>
    <name evidence="2" type="ORF">GEOBRER4_n3545</name>
</gene>
<organism evidence="2 3">
    <name type="scientific">Citrifermentans bremense</name>
    <dbReference type="NCBI Taxonomy" id="60035"/>
    <lineage>
        <taxon>Bacteria</taxon>
        <taxon>Pseudomonadati</taxon>
        <taxon>Thermodesulfobacteriota</taxon>
        <taxon>Desulfuromonadia</taxon>
        <taxon>Geobacterales</taxon>
        <taxon>Geobacteraceae</taxon>
        <taxon>Citrifermentans</taxon>
    </lineage>
</organism>
<protein>
    <submittedName>
        <fullName evidence="2">Uncharacterized protein</fullName>
    </submittedName>
</protein>
<feature type="transmembrane region" description="Helical" evidence="1">
    <location>
        <begin position="93"/>
        <end position="112"/>
    </location>
</feature>
<dbReference type="Proteomes" id="UP000515472">
    <property type="component" value="Chromosome"/>
</dbReference>
<evidence type="ECO:0000313" key="2">
    <source>
        <dbReference type="EMBL" id="BCG48649.1"/>
    </source>
</evidence>
<name>A0A6S6M5G6_9BACT</name>
<dbReference type="RefSeq" id="WP_085814996.1">
    <property type="nucleotide sequence ID" value="NZ_AP023213.1"/>
</dbReference>
<sequence>MDSIKKAAIVLNGFIHDFATGYWLSALIAIYLLHGFRGGLPEVTAILSGIERFFFWNTVGAAATIFATGGMRSFTYVNNFYGPEAERTRRRMLVIKHVLLLLVVGAGSYWGYSLSFS</sequence>
<dbReference type="EMBL" id="AP023213">
    <property type="protein sequence ID" value="BCG48649.1"/>
    <property type="molecule type" value="Genomic_DNA"/>
</dbReference>
<keyword evidence="1" id="KW-0472">Membrane</keyword>
<keyword evidence="3" id="KW-1185">Reference proteome</keyword>
<accession>A0A6S6M5G6</accession>
<reference evidence="2 3" key="1">
    <citation type="submission" date="2020-06" db="EMBL/GenBank/DDBJ databases">
        <title>Interaction of electrochemicaly active bacteria, Geobacter bremensis R4 on different carbon anode.</title>
        <authorList>
            <person name="Meng L."/>
            <person name="Yoshida N."/>
        </authorList>
    </citation>
    <scope>NUCLEOTIDE SEQUENCE [LARGE SCALE GENOMIC DNA]</scope>
    <source>
        <strain evidence="2 3">R4</strain>
    </source>
</reference>
<keyword evidence="1" id="KW-0812">Transmembrane</keyword>
<proteinExistence type="predicted"/>